<dbReference type="NCBIfam" id="TIGR01841">
    <property type="entry name" value="phasin"/>
    <property type="match status" value="1"/>
</dbReference>
<dbReference type="EMBL" id="CP151406">
    <property type="protein sequence ID" value="WZJ20620.1"/>
    <property type="molecule type" value="Genomic_DNA"/>
</dbReference>
<dbReference type="Pfam" id="PF09361">
    <property type="entry name" value="Phasin_2"/>
    <property type="match status" value="1"/>
</dbReference>
<keyword evidence="4" id="KW-1185">Reference proteome</keyword>
<evidence type="ECO:0000256" key="1">
    <source>
        <dbReference type="SAM" id="MobiDB-lite"/>
    </source>
</evidence>
<accession>A0ABZ2XDB0</accession>
<evidence type="ECO:0000313" key="4">
    <source>
        <dbReference type="Proteomes" id="UP001479520"/>
    </source>
</evidence>
<evidence type="ECO:0000259" key="2">
    <source>
        <dbReference type="Pfam" id="PF09361"/>
    </source>
</evidence>
<dbReference type="InterPro" id="IPR018968">
    <property type="entry name" value="Phasin"/>
</dbReference>
<organism evidence="3 4">
    <name type="scientific">Azonexus hydrophilus</name>
    <dbReference type="NCBI Taxonomy" id="418702"/>
    <lineage>
        <taxon>Bacteria</taxon>
        <taxon>Pseudomonadati</taxon>
        <taxon>Pseudomonadota</taxon>
        <taxon>Betaproteobacteria</taxon>
        <taxon>Rhodocyclales</taxon>
        <taxon>Azonexaceae</taxon>
        <taxon>Azonexus</taxon>
    </lineage>
</organism>
<dbReference type="RefSeq" id="WP_028995039.1">
    <property type="nucleotide sequence ID" value="NZ_CP151406.1"/>
</dbReference>
<dbReference type="InterPro" id="IPR010127">
    <property type="entry name" value="Phasin_subfam-1"/>
</dbReference>
<sequence>MLNAEKVVSAHKAQLAALHEMTGKALDVVEKIAQLNLDTARNHLQAHDEHVKTLMSAKDLKSLAKLNEELLQKIAGKTANYSQELFKLASGMGSEFGELVQSQMKDAQKEFFSAVEVTVNSLPENAASVKDAIKSAMAQAATAMESVQKAVQEAQDTGSAQLSSMVEGTTKSAKSRKSTA</sequence>
<feature type="region of interest" description="Disordered" evidence="1">
    <location>
        <begin position="152"/>
        <end position="180"/>
    </location>
</feature>
<feature type="compositionally biased region" description="Polar residues" evidence="1">
    <location>
        <begin position="154"/>
        <end position="172"/>
    </location>
</feature>
<reference evidence="3 4" key="1">
    <citation type="submission" date="2024-04" db="EMBL/GenBank/DDBJ databases">
        <title>Dissimilatory iodate-reducing microorganisms contribute to the enrichment of iodine in groundwater.</title>
        <authorList>
            <person name="Jiang Z."/>
        </authorList>
    </citation>
    <scope>NUCLEOTIDE SEQUENCE [LARGE SCALE GENOMIC DNA]</scope>
    <source>
        <strain evidence="3 4">NCP973</strain>
    </source>
</reference>
<evidence type="ECO:0000313" key="3">
    <source>
        <dbReference type="EMBL" id="WZJ20620.1"/>
    </source>
</evidence>
<gene>
    <name evidence="3" type="ORF">AADV58_11735</name>
</gene>
<feature type="domain" description="Phasin" evidence="2">
    <location>
        <begin position="5"/>
        <end position="104"/>
    </location>
</feature>
<dbReference type="Proteomes" id="UP001479520">
    <property type="component" value="Chromosome"/>
</dbReference>
<protein>
    <submittedName>
        <fullName evidence="3">Phasin family protein</fullName>
    </submittedName>
</protein>
<proteinExistence type="predicted"/>
<name>A0ABZ2XDB0_9RHOO</name>